<keyword evidence="2" id="KW-0812">Transmembrane</keyword>
<feature type="region of interest" description="Disordered" evidence="1">
    <location>
        <begin position="164"/>
        <end position="184"/>
    </location>
</feature>
<dbReference type="SUPFAM" id="SSF74653">
    <property type="entry name" value="TolA/TonB C-terminal domain"/>
    <property type="match status" value="1"/>
</dbReference>
<sequence>MNKSRFIRVLTDNAFVRYIRRTFVSRIGRLKKEDKAGFYITVIFHLAVIIVLLAGGLTAALRGESSFMMDFSKQEAEEKIRKESEFKEEISRRLDELIYGDAAPAPSASEIRNIAVDASSPLKDDRNTDADKLYEDAERLRQDLTGSRNPALQDEDMRNDAVDLGQESKKNKDHDGKEYKGPSVVSYNLDGRKASRLSIPAYRCIGGGDVTVIITVDNAGYVVNAKVLEEVSSSDRCLQDFAVRAARMSRFSSSSSAPLKQRGEIVYRFIPQE</sequence>
<gene>
    <name evidence="3" type="ORF">IAC08_01010</name>
</gene>
<evidence type="ECO:0000256" key="2">
    <source>
        <dbReference type="SAM" id="Phobius"/>
    </source>
</evidence>
<keyword evidence="2" id="KW-1133">Transmembrane helix</keyword>
<comment type="caution">
    <text evidence="3">The sequence shown here is derived from an EMBL/GenBank/DDBJ whole genome shotgun (WGS) entry which is preliminary data.</text>
</comment>
<organism evidence="3 4">
    <name type="scientific">Candidatus Cryptobacteroides intestinigallinarum</name>
    <dbReference type="NCBI Taxonomy" id="2840767"/>
    <lineage>
        <taxon>Bacteria</taxon>
        <taxon>Pseudomonadati</taxon>
        <taxon>Bacteroidota</taxon>
        <taxon>Bacteroidia</taxon>
        <taxon>Bacteroidales</taxon>
        <taxon>Candidatus Cryptobacteroides</taxon>
    </lineage>
</organism>
<evidence type="ECO:0000313" key="4">
    <source>
        <dbReference type="Proteomes" id="UP000823617"/>
    </source>
</evidence>
<evidence type="ECO:0000256" key="1">
    <source>
        <dbReference type="SAM" id="MobiDB-lite"/>
    </source>
</evidence>
<dbReference type="Proteomes" id="UP000823617">
    <property type="component" value="Unassembled WGS sequence"/>
</dbReference>
<feature type="compositionally biased region" description="Basic and acidic residues" evidence="1">
    <location>
        <begin position="164"/>
        <end position="180"/>
    </location>
</feature>
<dbReference type="EMBL" id="JADIMK010000008">
    <property type="protein sequence ID" value="MBO8454970.1"/>
    <property type="molecule type" value="Genomic_DNA"/>
</dbReference>
<reference evidence="3" key="2">
    <citation type="journal article" date="2021" name="PeerJ">
        <title>Extensive microbial diversity within the chicken gut microbiome revealed by metagenomics and culture.</title>
        <authorList>
            <person name="Gilroy R."/>
            <person name="Ravi A."/>
            <person name="Getino M."/>
            <person name="Pursley I."/>
            <person name="Horton D.L."/>
            <person name="Alikhan N.F."/>
            <person name="Baker D."/>
            <person name="Gharbi K."/>
            <person name="Hall N."/>
            <person name="Watson M."/>
            <person name="Adriaenssens E.M."/>
            <person name="Foster-Nyarko E."/>
            <person name="Jarju S."/>
            <person name="Secka A."/>
            <person name="Antonio M."/>
            <person name="Oren A."/>
            <person name="Chaudhuri R.R."/>
            <person name="La Ragione R."/>
            <person name="Hildebrand F."/>
            <person name="Pallen M.J."/>
        </authorList>
    </citation>
    <scope>NUCLEOTIDE SEQUENCE</scope>
    <source>
        <strain evidence="3">B1-3475</strain>
    </source>
</reference>
<proteinExistence type="predicted"/>
<feature type="region of interest" description="Disordered" evidence="1">
    <location>
        <begin position="139"/>
        <end position="158"/>
    </location>
</feature>
<protein>
    <recommendedName>
        <fullName evidence="5">TonB C-terminal domain-containing protein</fullName>
    </recommendedName>
</protein>
<evidence type="ECO:0008006" key="5">
    <source>
        <dbReference type="Google" id="ProtNLM"/>
    </source>
</evidence>
<dbReference type="AlphaFoldDB" id="A0A9D9MZ30"/>
<name>A0A9D9MZ30_9BACT</name>
<keyword evidence="2" id="KW-0472">Membrane</keyword>
<reference evidence="3" key="1">
    <citation type="submission" date="2020-10" db="EMBL/GenBank/DDBJ databases">
        <authorList>
            <person name="Gilroy R."/>
        </authorList>
    </citation>
    <scope>NUCLEOTIDE SEQUENCE</scope>
    <source>
        <strain evidence="3">B1-3475</strain>
    </source>
</reference>
<evidence type="ECO:0000313" key="3">
    <source>
        <dbReference type="EMBL" id="MBO8454970.1"/>
    </source>
</evidence>
<feature type="transmembrane region" description="Helical" evidence="2">
    <location>
        <begin position="36"/>
        <end position="61"/>
    </location>
</feature>
<accession>A0A9D9MZ30</accession>